<dbReference type="InterPro" id="IPR018114">
    <property type="entry name" value="TRYPSIN_HIS"/>
</dbReference>
<proteinExistence type="inferred from homology"/>
<keyword evidence="3" id="KW-0472">Membrane</keyword>
<dbReference type="GO" id="GO:0006508">
    <property type="term" value="P:proteolysis"/>
    <property type="evidence" value="ECO:0007669"/>
    <property type="project" value="UniProtKB-KW"/>
</dbReference>
<dbReference type="EMBL" id="AP017424">
    <property type="protein sequence ID" value="BAU85664.1"/>
    <property type="molecule type" value="Genomic_DNA"/>
</dbReference>
<keyword evidence="6" id="KW-0378">Hydrolase</keyword>
<feature type="chain" id="PRO_5007818157" evidence="4">
    <location>
        <begin position="36"/>
        <end position="320"/>
    </location>
</feature>
<dbReference type="InterPro" id="IPR009003">
    <property type="entry name" value="Peptidase_S1_PA"/>
</dbReference>
<protein>
    <submittedName>
        <fullName evidence="6">Trypsin-like protease</fullName>
    </submittedName>
</protein>
<keyword evidence="7" id="KW-1185">Reference proteome</keyword>
<keyword evidence="2" id="KW-1015">Disulfide bond</keyword>
<dbReference type="InterPro" id="IPR043504">
    <property type="entry name" value="Peptidase_S1_PA_chymotrypsin"/>
</dbReference>
<evidence type="ECO:0000313" key="6">
    <source>
        <dbReference type="EMBL" id="BAU85664.1"/>
    </source>
</evidence>
<reference evidence="6 7" key="1">
    <citation type="journal article" date="2016" name="Genome Announc.">
        <title>Complete Genome Sequence of Thiostrepton-Producing Streptomyces laurentii ATCC 31255.</title>
        <authorList>
            <person name="Doi K."/>
            <person name="Fujino Y."/>
            <person name="Nagayoshi Y."/>
            <person name="Ohshima T."/>
            <person name="Ogata S."/>
        </authorList>
    </citation>
    <scope>NUCLEOTIDE SEQUENCE [LARGE SCALE GENOMIC DNA]</scope>
    <source>
        <strain evidence="6 7">ATCC 31255</strain>
    </source>
</reference>
<evidence type="ECO:0000256" key="4">
    <source>
        <dbReference type="SAM" id="SignalP"/>
    </source>
</evidence>
<sequence>MFSFEPSPRRTARAAAVGVLTAVACATAMTGSAHAIVNGSDSTEDYPFMAVIPESAPDQGLLDGNCGASLIDPRWVLTAAHCVKVEGLKLDGIVRVGTDRRTSGGTVRKIDRIVAHPGYVNGGNKAANKDDLALIRLDRPVTERPIRIAERPGKPGTPTRLLGFGTTVDGTFTFPERLQELDTRRGAVSECAPGYANGDRLCTVTTKPKAMACFGDSGGPQVQKGRDGRWELIGVTSGPGAPGVPCSEGPGLYTSAPAYANWIHKTLKADSARPAAAKGASLAETGANDAAAIAAVGAVLIAAGGGASFAIARRKARRAA</sequence>
<keyword evidence="4" id="KW-0732">Signal</keyword>
<feature type="domain" description="Peptidase S1" evidence="5">
    <location>
        <begin position="36"/>
        <end position="268"/>
    </location>
</feature>
<dbReference type="GO" id="GO:0004252">
    <property type="term" value="F:serine-type endopeptidase activity"/>
    <property type="evidence" value="ECO:0007669"/>
    <property type="project" value="InterPro"/>
</dbReference>
<comment type="similarity">
    <text evidence="1">Belongs to the peptidase S1 family.</text>
</comment>
<gene>
    <name evidence="6" type="ORF">SLA_4780</name>
</gene>
<dbReference type="SMART" id="SM00020">
    <property type="entry name" value="Tryp_SPc"/>
    <property type="match status" value="1"/>
</dbReference>
<dbReference type="CDD" id="cd00190">
    <property type="entry name" value="Tryp_SPc"/>
    <property type="match status" value="1"/>
</dbReference>
<evidence type="ECO:0000256" key="3">
    <source>
        <dbReference type="SAM" id="Phobius"/>
    </source>
</evidence>
<accession>A0A160P3P8</accession>
<dbReference type="InterPro" id="IPR001254">
    <property type="entry name" value="Trypsin_dom"/>
</dbReference>
<dbReference type="KEGG" id="slau:SLA_4780"/>
<keyword evidence="3" id="KW-0812">Transmembrane</keyword>
<organism evidence="6 7">
    <name type="scientific">Streptomyces laurentii</name>
    <dbReference type="NCBI Taxonomy" id="39478"/>
    <lineage>
        <taxon>Bacteria</taxon>
        <taxon>Bacillati</taxon>
        <taxon>Actinomycetota</taxon>
        <taxon>Actinomycetes</taxon>
        <taxon>Kitasatosporales</taxon>
        <taxon>Streptomycetaceae</taxon>
        <taxon>Streptomyces</taxon>
    </lineage>
</organism>
<dbReference type="Pfam" id="PF00089">
    <property type="entry name" value="Trypsin"/>
    <property type="match status" value="1"/>
</dbReference>
<evidence type="ECO:0000259" key="5">
    <source>
        <dbReference type="PROSITE" id="PS50240"/>
    </source>
</evidence>
<feature type="transmembrane region" description="Helical" evidence="3">
    <location>
        <begin position="290"/>
        <end position="312"/>
    </location>
</feature>
<dbReference type="PANTHER" id="PTHR24276">
    <property type="entry name" value="POLYSERASE-RELATED"/>
    <property type="match status" value="1"/>
</dbReference>
<dbReference type="PANTHER" id="PTHR24276:SF98">
    <property type="entry name" value="FI18310P1-RELATED"/>
    <property type="match status" value="1"/>
</dbReference>
<dbReference type="InterPro" id="IPR050430">
    <property type="entry name" value="Peptidase_S1"/>
</dbReference>
<dbReference type="Gene3D" id="2.40.10.10">
    <property type="entry name" value="Trypsin-like serine proteases"/>
    <property type="match status" value="1"/>
</dbReference>
<evidence type="ECO:0000256" key="1">
    <source>
        <dbReference type="ARBA" id="ARBA00007664"/>
    </source>
</evidence>
<dbReference type="AlphaFoldDB" id="A0A160P3P8"/>
<dbReference type="PROSITE" id="PS50240">
    <property type="entry name" value="TRYPSIN_DOM"/>
    <property type="match status" value="1"/>
</dbReference>
<feature type="signal peptide" evidence="4">
    <location>
        <begin position="1"/>
        <end position="35"/>
    </location>
</feature>
<evidence type="ECO:0000313" key="7">
    <source>
        <dbReference type="Proteomes" id="UP000217676"/>
    </source>
</evidence>
<keyword evidence="6" id="KW-0645">Protease</keyword>
<keyword evidence="3" id="KW-1133">Transmembrane helix</keyword>
<dbReference type="InterPro" id="IPR001314">
    <property type="entry name" value="Peptidase_S1A"/>
</dbReference>
<dbReference type="Proteomes" id="UP000217676">
    <property type="component" value="Chromosome"/>
</dbReference>
<evidence type="ECO:0000256" key="2">
    <source>
        <dbReference type="ARBA" id="ARBA00023157"/>
    </source>
</evidence>
<dbReference type="PRINTS" id="PR00722">
    <property type="entry name" value="CHYMOTRYPSIN"/>
</dbReference>
<dbReference type="SUPFAM" id="SSF50494">
    <property type="entry name" value="Trypsin-like serine proteases"/>
    <property type="match status" value="1"/>
</dbReference>
<dbReference type="PROSITE" id="PS00134">
    <property type="entry name" value="TRYPSIN_HIS"/>
    <property type="match status" value="1"/>
</dbReference>
<name>A0A160P3P8_STRLU</name>